<dbReference type="EMBL" id="GBRH01270326">
    <property type="protein sequence ID" value="JAD27569.1"/>
    <property type="molecule type" value="Transcribed_RNA"/>
</dbReference>
<evidence type="ECO:0000313" key="1">
    <source>
        <dbReference type="EMBL" id="JAD27569.1"/>
    </source>
</evidence>
<organism evidence="1">
    <name type="scientific">Arundo donax</name>
    <name type="common">Giant reed</name>
    <name type="synonym">Donax arundinaceus</name>
    <dbReference type="NCBI Taxonomy" id="35708"/>
    <lineage>
        <taxon>Eukaryota</taxon>
        <taxon>Viridiplantae</taxon>
        <taxon>Streptophyta</taxon>
        <taxon>Embryophyta</taxon>
        <taxon>Tracheophyta</taxon>
        <taxon>Spermatophyta</taxon>
        <taxon>Magnoliopsida</taxon>
        <taxon>Liliopsida</taxon>
        <taxon>Poales</taxon>
        <taxon>Poaceae</taxon>
        <taxon>PACMAD clade</taxon>
        <taxon>Arundinoideae</taxon>
        <taxon>Arundineae</taxon>
        <taxon>Arundo</taxon>
    </lineage>
</organism>
<reference evidence="1" key="2">
    <citation type="journal article" date="2015" name="Data Brief">
        <title>Shoot transcriptome of the giant reed, Arundo donax.</title>
        <authorList>
            <person name="Barrero R.A."/>
            <person name="Guerrero F.D."/>
            <person name="Moolhuijzen P."/>
            <person name="Goolsby J.A."/>
            <person name="Tidwell J."/>
            <person name="Bellgard S.E."/>
            <person name="Bellgard M.I."/>
        </authorList>
    </citation>
    <scope>NUCLEOTIDE SEQUENCE</scope>
    <source>
        <tissue evidence="1">Shoot tissue taken approximately 20 cm above the soil surface</tissue>
    </source>
</reference>
<protein>
    <submittedName>
        <fullName evidence="1">Uncharacterized protein</fullName>
    </submittedName>
</protein>
<reference evidence="1" key="1">
    <citation type="submission" date="2014-09" db="EMBL/GenBank/DDBJ databases">
        <authorList>
            <person name="Magalhaes I.L.F."/>
            <person name="Oliveira U."/>
            <person name="Santos F.R."/>
            <person name="Vidigal T.H.D.A."/>
            <person name="Brescovit A.D."/>
            <person name="Santos A.J."/>
        </authorList>
    </citation>
    <scope>NUCLEOTIDE SEQUENCE</scope>
    <source>
        <tissue evidence="1">Shoot tissue taken approximately 20 cm above the soil surface</tissue>
    </source>
</reference>
<dbReference type="AlphaFoldDB" id="A0A0A8YM13"/>
<proteinExistence type="predicted"/>
<accession>A0A0A8YM13</accession>
<name>A0A0A8YM13_ARUDO</name>
<sequence>MTSCLFTRKLEPYFPTIMENRITVEPIQPDFIREFSHVFTFLF</sequence>